<gene>
    <name evidence="2" type="ORF">JNW91_10905</name>
</gene>
<dbReference type="Proteomes" id="UP000601027">
    <property type="component" value="Unassembled WGS sequence"/>
</dbReference>
<evidence type="ECO:0000313" key="3">
    <source>
        <dbReference type="Proteomes" id="UP000601027"/>
    </source>
</evidence>
<dbReference type="PANTHER" id="PTHR46566">
    <property type="entry name" value="1-PHOSPHOFRUCTOKINASE-RELATED"/>
    <property type="match status" value="1"/>
</dbReference>
<proteinExistence type="predicted"/>
<dbReference type="Gene3D" id="3.40.1190.20">
    <property type="match status" value="1"/>
</dbReference>
<dbReference type="SUPFAM" id="SSF53613">
    <property type="entry name" value="Ribokinase-like"/>
    <property type="match status" value="1"/>
</dbReference>
<protein>
    <submittedName>
        <fullName evidence="2">1-phosphofructokinase</fullName>
    </submittedName>
</protein>
<feature type="non-terminal residue" evidence="2">
    <location>
        <position position="112"/>
    </location>
</feature>
<dbReference type="EMBL" id="JAEVHM010000037">
    <property type="protein sequence ID" value="MBM0232328.1"/>
    <property type="molecule type" value="Genomic_DNA"/>
</dbReference>
<feature type="domain" description="Carbohydrate kinase PfkB" evidence="1">
    <location>
        <begin position="12"/>
        <end position="101"/>
    </location>
</feature>
<comment type="caution">
    <text evidence="2">The sequence shown here is derived from an EMBL/GenBank/DDBJ whole genome shotgun (WGS) entry which is preliminary data.</text>
</comment>
<sequence>MILTLTPNPSVDRTVFVDALPRGAVIRSSRGWSEPSGKGVNVALALQRHDRPATAVLPVGGSVGAQLSQMLRLIGLPVREVPVRGEIRSNISLVEPDGTVTKVNEPGPELDT</sequence>
<dbReference type="PANTHER" id="PTHR46566:SF5">
    <property type="entry name" value="1-PHOSPHOFRUCTOKINASE"/>
    <property type="match status" value="1"/>
</dbReference>
<dbReference type="Pfam" id="PF00294">
    <property type="entry name" value="PfkB"/>
    <property type="match status" value="1"/>
</dbReference>
<evidence type="ECO:0000313" key="2">
    <source>
        <dbReference type="EMBL" id="MBM0232328.1"/>
    </source>
</evidence>
<accession>A0ABS1XSU4</accession>
<reference evidence="2 3" key="1">
    <citation type="submission" date="2021-01" db="EMBL/GenBank/DDBJ databases">
        <title>Draft genome sequence of Micromonospora sp. strain STR1_7.</title>
        <authorList>
            <person name="Karlyshev A."/>
            <person name="Jawad R."/>
        </authorList>
    </citation>
    <scope>NUCLEOTIDE SEQUENCE [LARGE SCALE GENOMIC DNA]</scope>
    <source>
        <strain evidence="2 3">STR1-7</strain>
    </source>
</reference>
<dbReference type="InterPro" id="IPR011611">
    <property type="entry name" value="PfkB_dom"/>
</dbReference>
<dbReference type="InterPro" id="IPR029056">
    <property type="entry name" value="Ribokinase-like"/>
</dbReference>
<name>A0ABS1XSU4_9ACTN</name>
<dbReference type="RefSeq" id="WP_309244316.1">
    <property type="nucleotide sequence ID" value="NZ_JAEVHM010000037.1"/>
</dbReference>
<organism evidence="2 3">
    <name type="scientific">Micromonospora parastrephiae</name>
    <dbReference type="NCBI Taxonomy" id="2806101"/>
    <lineage>
        <taxon>Bacteria</taxon>
        <taxon>Bacillati</taxon>
        <taxon>Actinomycetota</taxon>
        <taxon>Actinomycetes</taxon>
        <taxon>Micromonosporales</taxon>
        <taxon>Micromonosporaceae</taxon>
        <taxon>Micromonospora</taxon>
    </lineage>
</organism>
<evidence type="ECO:0000259" key="1">
    <source>
        <dbReference type="Pfam" id="PF00294"/>
    </source>
</evidence>
<keyword evidence="3" id="KW-1185">Reference proteome</keyword>